<reference evidence="1 2" key="1">
    <citation type="submission" date="2019-01" db="EMBL/GenBank/DDBJ databases">
        <title>Sequencing of cultivated peanut Arachis hypogaea provides insights into genome evolution and oil improvement.</title>
        <authorList>
            <person name="Chen X."/>
        </authorList>
    </citation>
    <scope>NUCLEOTIDE SEQUENCE [LARGE SCALE GENOMIC DNA]</scope>
    <source>
        <strain evidence="2">cv. Fuhuasheng</strain>
        <tissue evidence="1">Leaves</tissue>
    </source>
</reference>
<dbReference type="Proteomes" id="UP000289738">
    <property type="component" value="Chromosome B04"/>
</dbReference>
<evidence type="ECO:0000313" key="2">
    <source>
        <dbReference type="Proteomes" id="UP000289738"/>
    </source>
</evidence>
<sequence length="143" mass="16501">MWAKLDGMDIIDHYLTIRRWTPDFTPFGAEINKIATWVRLPGLPIEYYEKHFLGKVGDQIGKTLKVDMSTAKQSRGKFARLCIEIDLGRPLDASYIVNGKTYYVEYEGLHMIYFKCGHFGHIKESCTFKNTTKQNKKSGRSSQ</sequence>
<comment type="caution">
    <text evidence="1">The sequence shown here is derived from an EMBL/GenBank/DDBJ whole genome shotgun (WGS) entry which is preliminary data.</text>
</comment>
<dbReference type="AlphaFoldDB" id="A0A444ZDT7"/>
<proteinExistence type="predicted"/>
<protein>
    <submittedName>
        <fullName evidence="1">Uncharacterized protein</fullName>
    </submittedName>
</protein>
<organism evidence="1 2">
    <name type="scientific">Arachis hypogaea</name>
    <name type="common">Peanut</name>
    <dbReference type="NCBI Taxonomy" id="3818"/>
    <lineage>
        <taxon>Eukaryota</taxon>
        <taxon>Viridiplantae</taxon>
        <taxon>Streptophyta</taxon>
        <taxon>Embryophyta</taxon>
        <taxon>Tracheophyta</taxon>
        <taxon>Spermatophyta</taxon>
        <taxon>Magnoliopsida</taxon>
        <taxon>eudicotyledons</taxon>
        <taxon>Gunneridae</taxon>
        <taxon>Pentapetalae</taxon>
        <taxon>rosids</taxon>
        <taxon>fabids</taxon>
        <taxon>Fabales</taxon>
        <taxon>Fabaceae</taxon>
        <taxon>Papilionoideae</taxon>
        <taxon>50 kb inversion clade</taxon>
        <taxon>dalbergioids sensu lato</taxon>
        <taxon>Dalbergieae</taxon>
        <taxon>Pterocarpus clade</taxon>
        <taxon>Arachis</taxon>
    </lineage>
</organism>
<keyword evidence="2" id="KW-1185">Reference proteome</keyword>
<dbReference type="PANTHER" id="PTHR31286:SF99">
    <property type="entry name" value="DUF4283 DOMAIN-CONTAINING PROTEIN"/>
    <property type="match status" value="1"/>
</dbReference>
<dbReference type="PANTHER" id="PTHR31286">
    <property type="entry name" value="GLYCINE-RICH CELL WALL STRUCTURAL PROTEIN 1.8-LIKE"/>
    <property type="match status" value="1"/>
</dbReference>
<evidence type="ECO:0000313" key="1">
    <source>
        <dbReference type="EMBL" id="RYR12350.1"/>
    </source>
</evidence>
<dbReference type="EMBL" id="SDMP01000014">
    <property type="protein sequence ID" value="RYR12350.1"/>
    <property type="molecule type" value="Genomic_DNA"/>
</dbReference>
<dbReference type="InterPro" id="IPR040256">
    <property type="entry name" value="At4g02000-like"/>
</dbReference>
<name>A0A444ZDT7_ARAHY</name>
<accession>A0A444ZDT7</accession>
<dbReference type="STRING" id="3818.A0A444ZDT7"/>
<gene>
    <name evidence="1" type="ORF">Ahy_B04g069887</name>
</gene>